<accession>A0A0A9C9N2</accession>
<organism evidence="1">
    <name type="scientific">Arundo donax</name>
    <name type="common">Giant reed</name>
    <name type="synonym">Donax arundinaceus</name>
    <dbReference type="NCBI Taxonomy" id="35708"/>
    <lineage>
        <taxon>Eukaryota</taxon>
        <taxon>Viridiplantae</taxon>
        <taxon>Streptophyta</taxon>
        <taxon>Embryophyta</taxon>
        <taxon>Tracheophyta</taxon>
        <taxon>Spermatophyta</taxon>
        <taxon>Magnoliopsida</taxon>
        <taxon>Liliopsida</taxon>
        <taxon>Poales</taxon>
        <taxon>Poaceae</taxon>
        <taxon>PACMAD clade</taxon>
        <taxon>Arundinoideae</taxon>
        <taxon>Arundineae</taxon>
        <taxon>Arundo</taxon>
    </lineage>
</organism>
<protein>
    <submittedName>
        <fullName evidence="1">Uncharacterized protein</fullName>
    </submittedName>
</protein>
<evidence type="ECO:0000313" key="1">
    <source>
        <dbReference type="EMBL" id="JAD71143.1"/>
    </source>
</evidence>
<reference evidence="1" key="1">
    <citation type="submission" date="2014-09" db="EMBL/GenBank/DDBJ databases">
        <authorList>
            <person name="Magalhaes I.L.F."/>
            <person name="Oliveira U."/>
            <person name="Santos F.R."/>
            <person name="Vidigal T.H.D.A."/>
            <person name="Brescovit A.D."/>
            <person name="Santos A.J."/>
        </authorList>
    </citation>
    <scope>NUCLEOTIDE SEQUENCE</scope>
    <source>
        <tissue evidence="1">Shoot tissue taken approximately 20 cm above the soil surface</tissue>
    </source>
</reference>
<sequence>MKFFITICSLSEPINSYKAEFFKSYPQCFILPNLQALSLIKYFYTTSKSK</sequence>
<name>A0A0A9C9N2_ARUDO</name>
<dbReference type="AlphaFoldDB" id="A0A0A9C9N2"/>
<dbReference type="EMBL" id="GBRH01226752">
    <property type="protein sequence ID" value="JAD71143.1"/>
    <property type="molecule type" value="Transcribed_RNA"/>
</dbReference>
<proteinExistence type="predicted"/>
<reference evidence="1" key="2">
    <citation type="journal article" date="2015" name="Data Brief">
        <title>Shoot transcriptome of the giant reed, Arundo donax.</title>
        <authorList>
            <person name="Barrero R.A."/>
            <person name="Guerrero F.D."/>
            <person name="Moolhuijzen P."/>
            <person name="Goolsby J.A."/>
            <person name="Tidwell J."/>
            <person name="Bellgard S.E."/>
            <person name="Bellgard M.I."/>
        </authorList>
    </citation>
    <scope>NUCLEOTIDE SEQUENCE</scope>
    <source>
        <tissue evidence="1">Shoot tissue taken approximately 20 cm above the soil surface</tissue>
    </source>
</reference>